<evidence type="ECO:0000313" key="3">
    <source>
        <dbReference type="Proteomes" id="UP000240883"/>
    </source>
</evidence>
<evidence type="ECO:0000313" key="2">
    <source>
        <dbReference type="EMBL" id="PSN68784.1"/>
    </source>
</evidence>
<evidence type="ECO:0008006" key="4">
    <source>
        <dbReference type="Google" id="ProtNLM"/>
    </source>
</evidence>
<gene>
    <name evidence="2" type="ORF">BS50DRAFT_571961</name>
</gene>
<name>A0A2T2NTR9_CORCC</name>
<keyword evidence="3" id="KW-1185">Reference proteome</keyword>
<dbReference type="Proteomes" id="UP000240883">
    <property type="component" value="Unassembled WGS sequence"/>
</dbReference>
<sequence>MPSFATTIFLSIAASSLSLAAPAPVRQADCPSGFLWYTCASTGYAGCCSVNACWNDGVCPAGKSPSAPAPAPTTSKPTPDATPTRCAMRRNFNATLHTLWRDEPNRAGELADKVFLSQEDNRVNKINQIVSFELPEDARECSLNWFQETGPDFKVVNTGFVQAFNLDLGNLGPDSAWSVIGPMVPNKRFASPDFSNWDITPPGSDHGAGALPCKPYLNILTDLDGIEPKAGAEGSVTMLQNEKAGWFIEYCIPEEE</sequence>
<reference evidence="2 3" key="1">
    <citation type="journal article" date="2018" name="Front. Microbiol.">
        <title>Genome-Wide Analysis of Corynespora cassiicola Leaf Fall Disease Putative Effectors.</title>
        <authorList>
            <person name="Lopez D."/>
            <person name="Ribeiro S."/>
            <person name="Label P."/>
            <person name="Fumanal B."/>
            <person name="Venisse J.S."/>
            <person name="Kohler A."/>
            <person name="de Oliveira R.R."/>
            <person name="Labutti K."/>
            <person name="Lipzen A."/>
            <person name="Lail K."/>
            <person name="Bauer D."/>
            <person name="Ohm R.A."/>
            <person name="Barry K.W."/>
            <person name="Spatafora J."/>
            <person name="Grigoriev I.V."/>
            <person name="Martin F.M."/>
            <person name="Pujade-Renaud V."/>
        </authorList>
    </citation>
    <scope>NUCLEOTIDE SEQUENCE [LARGE SCALE GENOMIC DNA]</scope>
    <source>
        <strain evidence="2 3">Philippines</strain>
    </source>
</reference>
<feature type="signal peptide" evidence="1">
    <location>
        <begin position="1"/>
        <end position="20"/>
    </location>
</feature>
<dbReference type="OrthoDB" id="5431298at2759"/>
<feature type="chain" id="PRO_5015394897" description="Chitin-binding type-1 domain-containing protein" evidence="1">
    <location>
        <begin position="21"/>
        <end position="256"/>
    </location>
</feature>
<accession>A0A2T2NTR9</accession>
<keyword evidence="1" id="KW-0732">Signal</keyword>
<proteinExistence type="predicted"/>
<dbReference type="AlphaFoldDB" id="A0A2T2NTR9"/>
<organism evidence="2 3">
    <name type="scientific">Corynespora cassiicola Philippines</name>
    <dbReference type="NCBI Taxonomy" id="1448308"/>
    <lineage>
        <taxon>Eukaryota</taxon>
        <taxon>Fungi</taxon>
        <taxon>Dikarya</taxon>
        <taxon>Ascomycota</taxon>
        <taxon>Pezizomycotina</taxon>
        <taxon>Dothideomycetes</taxon>
        <taxon>Pleosporomycetidae</taxon>
        <taxon>Pleosporales</taxon>
        <taxon>Corynesporascaceae</taxon>
        <taxon>Corynespora</taxon>
    </lineage>
</organism>
<evidence type="ECO:0000256" key="1">
    <source>
        <dbReference type="SAM" id="SignalP"/>
    </source>
</evidence>
<protein>
    <recommendedName>
        <fullName evidence="4">Chitin-binding type-1 domain-containing protein</fullName>
    </recommendedName>
</protein>
<dbReference type="EMBL" id="KZ678133">
    <property type="protein sequence ID" value="PSN68784.1"/>
    <property type="molecule type" value="Genomic_DNA"/>
</dbReference>